<name>A0A0B7MWX7_9FUNG</name>
<accession>A0A0B7MWX7</accession>
<evidence type="ECO:0000313" key="2">
    <source>
        <dbReference type="Proteomes" id="UP000054107"/>
    </source>
</evidence>
<dbReference type="EMBL" id="LN719213">
    <property type="protein sequence ID" value="CEP07384.1"/>
    <property type="molecule type" value="Genomic_DNA"/>
</dbReference>
<gene>
    <name evidence="1" type="primary">PARPA_00671.1 scaffold 1011</name>
</gene>
<reference evidence="1 2" key="1">
    <citation type="submission" date="2014-09" db="EMBL/GenBank/DDBJ databases">
        <authorList>
            <person name="Ellenberger Sabrina"/>
        </authorList>
    </citation>
    <scope>NUCLEOTIDE SEQUENCE [LARGE SCALE GENOMIC DNA]</scope>
    <source>
        <strain evidence="1 2">CBS 412.66</strain>
    </source>
</reference>
<sequence length="307" mass="34861">MSALANNENTIFDFKFISPPPPPYSKLSISEDDCAMTSNCNKIKQEAALPPLTNVRDAKEHISRLKMLSPLHALKRNKTSYTENTASISNIINASPSSPFMEQNKSNTMNDSLERIGTSLQQLIEEAQASLSIPSTLTPPQQEAENIVDYSYRYVQHGYMQSQEQLALAISKLEQSIQNVVYTTSKQRQTVKNYYTTHHHHHHYYAPLPLTSPSIPTSSLSPTKLWMVGLFLLFMSYCAIQPYYKFPHVKTSILLLLLAKKSHTTAKIITFIDRLVIHLVQYKHLPMIKFIHGLNMVLCVTKLLILQ</sequence>
<dbReference type="Proteomes" id="UP000054107">
    <property type="component" value="Unassembled WGS sequence"/>
</dbReference>
<proteinExistence type="predicted"/>
<dbReference type="AlphaFoldDB" id="A0A0B7MWX7"/>
<keyword evidence="2" id="KW-1185">Reference proteome</keyword>
<organism evidence="1 2">
    <name type="scientific">Parasitella parasitica</name>
    <dbReference type="NCBI Taxonomy" id="35722"/>
    <lineage>
        <taxon>Eukaryota</taxon>
        <taxon>Fungi</taxon>
        <taxon>Fungi incertae sedis</taxon>
        <taxon>Mucoromycota</taxon>
        <taxon>Mucoromycotina</taxon>
        <taxon>Mucoromycetes</taxon>
        <taxon>Mucorales</taxon>
        <taxon>Mucorineae</taxon>
        <taxon>Mucoraceae</taxon>
        <taxon>Parasitella</taxon>
    </lineage>
</organism>
<evidence type="ECO:0000313" key="1">
    <source>
        <dbReference type="EMBL" id="CEP07384.1"/>
    </source>
</evidence>
<dbReference type="OrthoDB" id="10265259at2759"/>
<protein>
    <submittedName>
        <fullName evidence="1">Uncharacterized protein</fullName>
    </submittedName>
</protein>